<reference evidence="1" key="1">
    <citation type="submission" date="2007-10" db="EMBL/GenBank/DDBJ databases">
        <title>NEDO human cDNA sequencing project focused on splicing variants.</title>
        <authorList>
            <person name="Wakamatsu A."/>
            <person name="Yamamoto J."/>
            <person name="Kimura K."/>
            <person name="Ishii S."/>
            <person name="Watanabe K."/>
            <person name="Sugiyama A."/>
            <person name="Murakawa K."/>
            <person name="Kaida T."/>
            <person name="Tsuchiya K."/>
            <person name="Fukuzumi Y."/>
            <person name="Kumagai A."/>
            <person name="Oishi Y."/>
            <person name="Yamamoto S."/>
            <person name="Ono Y."/>
            <person name="Komori Y."/>
            <person name="Yamazaki M."/>
            <person name="Kisu Y."/>
            <person name="Nishikawa T."/>
            <person name="Sugano S."/>
            <person name="Nomura N."/>
            <person name="Isogai T."/>
        </authorList>
    </citation>
    <scope>NUCLEOTIDE SEQUENCE</scope>
    <source>
        <tissue evidence="1">Cerebellum</tissue>
    </source>
</reference>
<dbReference type="OrthoDB" id="427096at2759"/>
<gene>
    <name evidence="2" type="primary">FUT9</name>
</gene>
<proteinExistence type="evidence at transcript level"/>
<accession>B4DEW1</accession>
<dbReference type="ChiTaRS" id="FUT9">
    <property type="organism name" value="human"/>
</dbReference>
<evidence type="ECO:0000313" key="2">
    <source>
        <dbReference type="EMBL" id="CCQ43364.1"/>
    </source>
</evidence>
<reference evidence="2" key="2">
    <citation type="journal article" date="2013" name="PLoS ONE">
        <title>Direct detection of alternative open reading frames translation products in human significantly expands the proteome.</title>
        <authorList>
            <person name="Vanderperre B."/>
            <person name="Lucier J.-F."/>
            <person name="Motard J."/>
            <person name="Tremblay G."/>
            <person name="Vanderperre S."/>
            <person name="Wisztorski M."/>
            <person name="Salzet M."/>
            <person name="Boisvert F.-M."/>
            <person name="Roucou X."/>
        </authorList>
    </citation>
    <scope>NUCLEOTIDE SEQUENCE</scope>
</reference>
<evidence type="ECO:0000313" key="1">
    <source>
        <dbReference type="EMBL" id="BAG57222.1"/>
    </source>
</evidence>
<sequence>MRVQEIERQSLQKQYPKAKLTTQDYHSLCEKYGPELQYHISSLRLASLATFSSLNEIILKMPSLSKVRLPEDMSSSRMEYMSPGTVMRSGFSFTGFLPQESLSK</sequence>
<protein>
    <submittedName>
        <fullName evidence="2">Alternative protein FUT9</fullName>
    </submittedName>
    <submittedName>
        <fullName evidence="1">cDNA FLJ52603</fullName>
    </submittedName>
</protein>
<dbReference type="EMBL" id="HF583867">
    <property type="protein sequence ID" value="CCQ43364.1"/>
    <property type="molecule type" value="Genomic_DNA"/>
</dbReference>
<organism evidence="1">
    <name type="scientific">Homo sapiens</name>
    <name type="common">Human</name>
    <dbReference type="NCBI Taxonomy" id="9606"/>
    <lineage>
        <taxon>Eukaryota</taxon>
        <taxon>Metazoa</taxon>
        <taxon>Chordata</taxon>
        <taxon>Craniata</taxon>
        <taxon>Vertebrata</taxon>
        <taxon>Euteleostomi</taxon>
        <taxon>Mammalia</taxon>
        <taxon>Eutheria</taxon>
        <taxon>Euarchontoglires</taxon>
        <taxon>Primates</taxon>
        <taxon>Haplorrhini</taxon>
        <taxon>Catarrhini</taxon>
        <taxon>Hominidae</taxon>
        <taxon>Homo</taxon>
    </lineage>
</organism>
<name>B4DEW1_HUMAN</name>
<dbReference type="EMBL" id="AK293817">
    <property type="protein sequence ID" value="BAG57222.1"/>
    <property type="molecule type" value="mRNA"/>
</dbReference>
<dbReference type="AlphaFoldDB" id="B4DEW1"/>